<reference evidence="4" key="2">
    <citation type="submission" date="2019-09" db="UniProtKB">
        <authorList>
            <consortium name="WormBaseParasite"/>
        </authorList>
    </citation>
    <scope>IDENTIFICATION</scope>
</reference>
<dbReference type="AlphaFoldDB" id="A0A183GA77"/>
<dbReference type="EMBL" id="UZAH01030984">
    <property type="protein sequence ID" value="VDP13276.1"/>
    <property type="molecule type" value="Genomic_DNA"/>
</dbReference>
<dbReference type="Proteomes" id="UP000050761">
    <property type="component" value="Unassembled WGS sequence"/>
</dbReference>
<protein>
    <submittedName>
        <fullName evidence="2 4">Uncharacterized protein</fullName>
    </submittedName>
</protein>
<proteinExistence type="predicted"/>
<accession>A0A183GA77</accession>
<sequence>MLFGDQDMVLNKTAHRVKHERKRTTSDVNDGIEYNKKIRKINKEFLEQANPNGVAEEKHSDGGSEREFIKKPVGT</sequence>
<organism evidence="3 4">
    <name type="scientific">Heligmosomoides polygyrus</name>
    <name type="common">Parasitic roundworm</name>
    <dbReference type="NCBI Taxonomy" id="6339"/>
    <lineage>
        <taxon>Eukaryota</taxon>
        <taxon>Metazoa</taxon>
        <taxon>Ecdysozoa</taxon>
        <taxon>Nematoda</taxon>
        <taxon>Chromadorea</taxon>
        <taxon>Rhabditida</taxon>
        <taxon>Rhabditina</taxon>
        <taxon>Rhabditomorpha</taxon>
        <taxon>Strongyloidea</taxon>
        <taxon>Heligmosomidae</taxon>
        <taxon>Heligmosomoides</taxon>
    </lineage>
</organism>
<accession>A0A3P8F0Y2</accession>
<reference evidence="2 3" key="1">
    <citation type="submission" date="2018-11" db="EMBL/GenBank/DDBJ databases">
        <authorList>
            <consortium name="Pathogen Informatics"/>
        </authorList>
    </citation>
    <scope>NUCLEOTIDE SEQUENCE [LARGE SCALE GENOMIC DNA]</scope>
</reference>
<evidence type="ECO:0000313" key="4">
    <source>
        <dbReference type="WBParaSite" id="HPBE_0001889601-mRNA-1"/>
    </source>
</evidence>
<feature type="region of interest" description="Disordered" evidence="1">
    <location>
        <begin position="49"/>
        <end position="75"/>
    </location>
</feature>
<feature type="compositionally biased region" description="Basic and acidic residues" evidence="1">
    <location>
        <begin position="55"/>
        <end position="75"/>
    </location>
</feature>
<gene>
    <name evidence="2" type="ORF">HPBE_LOCUS18895</name>
</gene>
<evidence type="ECO:0000313" key="2">
    <source>
        <dbReference type="EMBL" id="VDP13276.1"/>
    </source>
</evidence>
<evidence type="ECO:0000256" key="1">
    <source>
        <dbReference type="SAM" id="MobiDB-lite"/>
    </source>
</evidence>
<name>A0A183GA77_HELPZ</name>
<dbReference type="WBParaSite" id="HPBE_0001889601-mRNA-1">
    <property type="protein sequence ID" value="HPBE_0001889601-mRNA-1"/>
    <property type="gene ID" value="HPBE_0001889601"/>
</dbReference>
<keyword evidence="3" id="KW-1185">Reference proteome</keyword>
<evidence type="ECO:0000313" key="3">
    <source>
        <dbReference type="Proteomes" id="UP000050761"/>
    </source>
</evidence>